<feature type="transmembrane region" description="Helical" evidence="1">
    <location>
        <begin position="334"/>
        <end position="354"/>
    </location>
</feature>
<proteinExistence type="predicted"/>
<gene>
    <name evidence="4" type="ordered locus">NAMH_1246</name>
</gene>
<evidence type="ECO:0000259" key="2">
    <source>
        <dbReference type="Pfam" id="PF02308"/>
    </source>
</evidence>
<feature type="transmembrane region" description="Helical" evidence="1">
    <location>
        <begin position="304"/>
        <end position="322"/>
    </location>
</feature>
<feature type="transmembrane region" description="Helical" evidence="1">
    <location>
        <begin position="6"/>
        <end position="22"/>
    </location>
</feature>
<dbReference type="PANTHER" id="PTHR39084">
    <property type="entry name" value="MEMBRANE PROTEIN-RELATED"/>
    <property type="match status" value="1"/>
</dbReference>
<feature type="domain" description="MgtC/SapB/SrpB/YhiD N-terminal" evidence="2">
    <location>
        <begin position="10"/>
        <end position="132"/>
    </location>
</feature>
<feature type="domain" description="DUF4010" evidence="3">
    <location>
        <begin position="180"/>
        <end position="388"/>
    </location>
</feature>
<dbReference type="Proteomes" id="UP000000448">
    <property type="component" value="Chromosome"/>
</dbReference>
<dbReference type="KEGG" id="nam:NAMH_1246"/>
<dbReference type="PANTHER" id="PTHR39084:SF1">
    <property type="entry name" value="DUF4010 DOMAIN-CONTAINING PROTEIN"/>
    <property type="match status" value="1"/>
</dbReference>
<dbReference type="STRING" id="598659.NAMH_1246"/>
<feature type="transmembrane region" description="Helical" evidence="1">
    <location>
        <begin position="60"/>
        <end position="79"/>
    </location>
</feature>
<keyword evidence="1" id="KW-0812">Transmembrane</keyword>
<reference evidence="4 5" key="1">
    <citation type="journal article" date="2009" name="PLoS Genet.">
        <title>Adaptations to submarine hydrothermal environments exemplified by the genome of Nautilia profundicola.</title>
        <authorList>
            <person name="Campbell B.J."/>
            <person name="Smith J.L."/>
            <person name="Hanson T.E."/>
            <person name="Klotz M.G."/>
            <person name="Stein L.Y."/>
            <person name="Lee C.K."/>
            <person name="Wu D."/>
            <person name="Robinson J.M."/>
            <person name="Khouri H.M."/>
            <person name="Eisen J.A."/>
            <person name="Cary S.C."/>
        </authorList>
    </citation>
    <scope>NUCLEOTIDE SEQUENCE [LARGE SCALE GENOMIC DNA]</scope>
    <source>
        <strain evidence="5">ATCC BAA-1463 / DSM 18972 / AmH</strain>
    </source>
</reference>
<keyword evidence="1" id="KW-1133">Transmembrane helix</keyword>
<feature type="transmembrane region" description="Helical" evidence="1">
    <location>
        <begin position="34"/>
        <end position="54"/>
    </location>
</feature>
<keyword evidence="1" id="KW-0472">Membrane</keyword>
<dbReference type="Pfam" id="PF13194">
    <property type="entry name" value="DUF4010"/>
    <property type="match status" value="1"/>
</dbReference>
<feature type="transmembrane region" description="Helical" evidence="1">
    <location>
        <begin position="142"/>
        <end position="160"/>
    </location>
</feature>
<name>B9L5K1_NAUPA</name>
<feature type="transmembrane region" description="Helical" evidence="1">
    <location>
        <begin position="366"/>
        <end position="389"/>
    </location>
</feature>
<dbReference type="eggNOG" id="COG3174">
    <property type="taxonomic scope" value="Bacteria"/>
</dbReference>
<keyword evidence="5" id="KW-1185">Reference proteome</keyword>
<dbReference type="EMBL" id="CP001279">
    <property type="protein sequence ID" value="ACM92887.1"/>
    <property type="molecule type" value="Genomic_DNA"/>
</dbReference>
<feature type="transmembrane region" description="Helical" evidence="1">
    <location>
        <begin position="175"/>
        <end position="193"/>
    </location>
</feature>
<feature type="transmembrane region" description="Helical" evidence="1">
    <location>
        <begin position="231"/>
        <end position="252"/>
    </location>
</feature>
<dbReference type="RefSeq" id="WP_015901939.1">
    <property type="nucleotide sequence ID" value="NC_012115.1"/>
</dbReference>
<feature type="transmembrane region" description="Helical" evidence="1">
    <location>
        <begin position="264"/>
        <end position="284"/>
    </location>
</feature>
<dbReference type="AlphaFoldDB" id="B9L5K1"/>
<dbReference type="InterPro" id="IPR049177">
    <property type="entry name" value="MgtC_SapB_SrpB_YhiD_N"/>
</dbReference>
<evidence type="ECO:0000259" key="3">
    <source>
        <dbReference type="Pfam" id="PF13194"/>
    </source>
</evidence>
<sequence length="417" mass="46918">MQVEILKAFFITVVLGFIIGLERSVSFTQENEEGFAGSRTFTLIALYGFISAYINNFVNYFLLFSFSIFGLLVIIAYFLKVYHYSKQGTTTHIAALITYLIGVMVYFNQTHYAIFITVLTVVVLNLKTKLKKIEDNLTQKELNAGVLLLIMTFIMLPILPNKAIGPFELFNPYKTWLMAIIIASLSFIGYLGIKFFGEKKGILFTAAAGGFISSTAVTASLSAMFKETKTSVFTYASAIAIANTLMFARVLIEVYITNIEIVKYIGIVYLFAFIYGVWFSYYFYKKSKENIQTTLSKLEKNPLELSEAIKFAIIFAIIYALVEYTNKHFGNLGLYIVSFISGFTDVDAITLSLGELSKTTLSLKNAAIGIVTASISNTLTKFFIVMFFSKELAKKTLIFFIPEILILSLSFLFILWL</sequence>
<feature type="transmembrane region" description="Helical" evidence="1">
    <location>
        <begin position="396"/>
        <end position="416"/>
    </location>
</feature>
<accession>B9L5K1</accession>
<dbReference type="HOGENOM" id="CLU_036781_1_1_7"/>
<evidence type="ECO:0000256" key="1">
    <source>
        <dbReference type="SAM" id="Phobius"/>
    </source>
</evidence>
<dbReference type="OrthoDB" id="9813718at2"/>
<protein>
    <submittedName>
        <fullName evidence="4">Membrane protein</fullName>
    </submittedName>
</protein>
<evidence type="ECO:0000313" key="5">
    <source>
        <dbReference type="Proteomes" id="UP000000448"/>
    </source>
</evidence>
<dbReference type="InterPro" id="IPR025105">
    <property type="entry name" value="DUF4010"/>
</dbReference>
<organism evidence="4 5">
    <name type="scientific">Nautilia profundicola (strain ATCC BAA-1463 / DSM 18972 / AmH)</name>
    <dbReference type="NCBI Taxonomy" id="598659"/>
    <lineage>
        <taxon>Bacteria</taxon>
        <taxon>Pseudomonadati</taxon>
        <taxon>Campylobacterota</taxon>
        <taxon>Epsilonproteobacteria</taxon>
        <taxon>Nautiliales</taxon>
        <taxon>Nautiliaceae</taxon>
        <taxon>Nautilia</taxon>
    </lineage>
</organism>
<feature type="transmembrane region" description="Helical" evidence="1">
    <location>
        <begin position="202"/>
        <end position="225"/>
    </location>
</feature>
<evidence type="ECO:0000313" key="4">
    <source>
        <dbReference type="EMBL" id="ACM92887.1"/>
    </source>
</evidence>
<dbReference type="Pfam" id="PF02308">
    <property type="entry name" value="MgtC"/>
    <property type="match status" value="1"/>
</dbReference>